<reference evidence="2 3" key="1">
    <citation type="journal article" date="2014" name="Int. J. Syst. Evol. Microbiol.">
        <title>Description of Galbitalea soli gen. nov., sp. nov., and Frondihabitans sucicola sp. nov.</title>
        <authorList>
            <person name="Kim S.J."/>
            <person name="Lim J.M."/>
            <person name="Ahn J.H."/>
            <person name="Weon H.Y."/>
            <person name="Hamada M."/>
            <person name="Suzuki K."/>
            <person name="Ahn T.Y."/>
            <person name="Kwon S.W."/>
        </authorList>
    </citation>
    <scope>NUCLEOTIDE SEQUENCE [LARGE SCALE GENOMIC DNA]</scope>
    <source>
        <strain evidence="2 3">NBRC 108727</strain>
    </source>
</reference>
<name>A0A7C9PNQ1_9MICO</name>
<dbReference type="GO" id="GO:0016787">
    <property type="term" value="F:hydrolase activity"/>
    <property type="evidence" value="ECO:0007669"/>
    <property type="project" value="UniProtKB-KW"/>
</dbReference>
<keyword evidence="1" id="KW-0472">Membrane</keyword>
<keyword evidence="3" id="KW-1185">Reference proteome</keyword>
<dbReference type="RefSeq" id="WP_163473854.1">
    <property type="nucleotide sequence ID" value="NZ_JAAGWZ010000003.1"/>
</dbReference>
<accession>A0A7C9PNQ1</accession>
<keyword evidence="1" id="KW-1133">Transmembrane helix</keyword>
<proteinExistence type="predicted"/>
<protein>
    <submittedName>
        <fullName evidence="2">Alpha/beta hydrolase</fullName>
    </submittedName>
</protein>
<keyword evidence="1" id="KW-0812">Transmembrane</keyword>
<dbReference type="Proteomes" id="UP000479756">
    <property type="component" value="Unassembled WGS sequence"/>
</dbReference>
<dbReference type="EMBL" id="JAAGWZ010000003">
    <property type="protein sequence ID" value="NEM91785.1"/>
    <property type="molecule type" value="Genomic_DNA"/>
</dbReference>
<organism evidence="2 3">
    <name type="scientific">Galbitalea soli</name>
    <dbReference type="NCBI Taxonomy" id="1268042"/>
    <lineage>
        <taxon>Bacteria</taxon>
        <taxon>Bacillati</taxon>
        <taxon>Actinomycetota</taxon>
        <taxon>Actinomycetes</taxon>
        <taxon>Micrococcales</taxon>
        <taxon>Microbacteriaceae</taxon>
        <taxon>Galbitalea</taxon>
    </lineage>
</organism>
<evidence type="ECO:0000313" key="2">
    <source>
        <dbReference type="EMBL" id="NEM91785.1"/>
    </source>
</evidence>
<evidence type="ECO:0000313" key="3">
    <source>
        <dbReference type="Proteomes" id="UP000479756"/>
    </source>
</evidence>
<feature type="transmembrane region" description="Helical" evidence="1">
    <location>
        <begin position="117"/>
        <end position="145"/>
    </location>
</feature>
<sequence>MSDEIEISGGGSTMVATDGMRAGLDQLRHLQHHLESCHREVAAMTVNGIAPRATSSLLDASHELHLASTRCRRLVTAVTTSIELYSEANHAVLTAVRSASSVAAWEVGFMLYSNPSLAGGLLVAGLGILGLGMSTGLLGFALGLVRSFAREHPALLNNHVLPEIISEIEMNCDDFWDGLHGRPYGSAARKAQSMKGGPDDGYGHPSELALSASAIATALAQLGMLRETGIRVERVRHTLAIRPVDSVASLFAGIPVASAQIGNARVRIDRYVMPDGSLHWVVYVAGTIDFNPVPGTEPFDMTSNIHGVGHGISPGHPEGTPEQTAASTRAVLEMMHEAGISPTDPVMIVGHSQGGTAATEVAARGEFNVRAVASFGSPVGQMIVPGDIKHFIVKNMEDPVAAMGGPDRDPAAIIYRRDMTAAHALHPGSAFASHTGDAYPSFARKLDHQHSELGRELHDFVHDFTAGATAGESEYWRAERVPAASDPALQGAAK</sequence>
<comment type="caution">
    <text evidence="2">The sequence shown here is derived from an EMBL/GenBank/DDBJ whole genome shotgun (WGS) entry which is preliminary data.</text>
</comment>
<dbReference type="SUPFAM" id="SSF53474">
    <property type="entry name" value="alpha/beta-Hydrolases"/>
    <property type="match status" value="1"/>
</dbReference>
<dbReference type="Gene3D" id="3.40.50.1820">
    <property type="entry name" value="alpha/beta hydrolase"/>
    <property type="match status" value="1"/>
</dbReference>
<evidence type="ECO:0000256" key="1">
    <source>
        <dbReference type="SAM" id="Phobius"/>
    </source>
</evidence>
<dbReference type="AlphaFoldDB" id="A0A7C9PNQ1"/>
<keyword evidence="2" id="KW-0378">Hydrolase</keyword>
<gene>
    <name evidence="2" type="ORF">G3T37_10505</name>
</gene>
<dbReference type="InterPro" id="IPR029058">
    <property type="entry name" value="AB_hydrolase_fold"/>
</dbReference>